<feature type="domain" description="CHAT" evidence="3">
    <location>
        <begin position="83"/>
        <end position="348"/>
    </location>
</feature>
<dbReference type="InterPro" id="IPR005532">
    <property type="entry name" value="SUMF_dom"/>
</dbReference>
<evidence type="ECO:0000256" key="1">
    <source>
        <dbReference type="SAM" id="MobiDB-lite"/>
    </source>
</evidence>
<comment type="caution">
    <text evidence="4">The sequence shown here is derived from an EMBL/GenBank/DDBJ whole genome shotgun (WGS) entry which is preliminary data.</text>
</comment>
<evidence type="ECO:0000259" key="3">
    <source>
        <dbReference type="Pfam" id="PF12770"/>
    </source>
</evidence>
<dbReference type="InterPro" id="IPR024983">
    <property type="entry name" value="CHAT_dom"/>
</dbReference>
<dbReference type="AlphaFoldDB" id="A0A7C1JK86"/>
<gene>
    <name evidence="4" type="ORF">ENQ20_09260</name>
</gene>
<dbReference type="PANTHER" id="PTHR23150">
    <property type="entry name" value="SULFATASE MODIFYING FACTOR 1, 2"/>
    <property type="match status" value="1"/>
</dbReference>
<feature type="region of interest" description="Disordered" evidence="1">
    <location>
        <begin position="493"/>
        <end position="516"/>
    </location>
</feature>
<reference evidence="4" key="1">
    <citation type="journal article" date="2020" name="mSystems">
        <title>Genome- and Community-Level Interaction Insights into Carbon Utilization and Element Cycling Functions of Hydrothermarchaeota in Hydrothermal Sediment.</title>
        <authorList>
            <person name="Zhou Z."/>
            <person name="Liu Y."/>
            <person name="Xu W."/>
            <person name="Pan J."/>
            <person name="Luo Z.H."/>
            <person name="Li M."/>
        </authorList>
    </citation>
    <scope>NUCLEOTIDE SEQUENCE [LARGE SCALE GENOMIC DNA]</scope>
    <source>
        <strain evidence="4">SpSt-289</strain>
    </source>
</reference>
<dbReference type="SUPFAM" id="SSF56436">
    <property type="entry name" value="C-type lectin-like"/>
    <property type="match status" value="1"/>
</dbReference>
<dbReference type="InterPro" id="IPR016187">
    <property type="entry name" value="CTDL_fold"/>
</dbReference>
<evidence type="ECO:0000259" key="2">
    <source>
        <dbReference type="Pfam" id="PF03781"/>
    </source>
</evidence>
<dbReference type="GO" id="GO:0120147">
    <property type="term" value="F:formylglycine-generating oxidase activity"/>
    <property type="evidence" value="ECO:0007669"/>
    <property type="project" value="TreeGrafter"/>
</dbReference>
<dbReference type="InterPro" id="IPR042095">
    <property type="entry name" value="SUMF_sf"/>
</dbReference>
<protein>
    <submittedName>
        <fullName evidence="4">CHAT domain-containing protein</fullName>
    </submittedName>
</protein>
<accession>A0A7C1JK86</accession>
<sequence>MSLAYANFDLLADSLSETTYHVRVIDSPAGQAQSTCVFTPELEEIVAAVTAGLDIERMSAETTKRWGSVLYAALFHGDVEICLRRSLDAVQREGRNLRIRLNLTDVPTLALLPWELAYSPALERHLALSSRSPIVRYLAFGEAEPRLAVEPPLKLLCVLADPSDLTPRLDVEREWRSIQEAVASLVEAGALEVERPAAPTLAGLRSYLRRSNVHILHFVGHGWFDAVGDQAGLVLEDEAGRATLVNAETLGVLLEGHRPLRLVFLNACEGARSDDRSAFQGTAHRLVRVGVPIVIAMQAAIDNERATALAQEFYRSLTDGYPVEAAITEARKALFDAHHPPDWATPVIFTRSADQLLAPKMQETRTTEAPTVATPAQRLAFEPEMVTIPAGAFWMGDVDAPEEWRRHEVVLPAFAISKYPVTNSQYAAFAQRFPQHRPRGANWFFTKPPADRLDHPVTGVSWHDAVAYCVWLAQQTGRRYRLPSEAEWEKAARGTDGRTYPWGEAPPTSERCNMQSDRTRPVTASAEGCSPYGVCDLVGNVREWTTTRWGEEARRATFTYPYRPDEREASGERVNELRICRGGAYDDPLVLLKCSARTIVHSDARLPTVGFRVACDP</sequence>
<feature type="domain" description="Sulfatase-modifying factor enzyme-like" evidence="2">
    <location>
        <begin position="383"/>
        <end position="614"/>
    </location>
</feature>
<dbReference type="Pfam" id="PF03781">
    <property type="entry name" value="FGE-sulfatase"/>
    <property type="match status" value="1"/>
</dbReference>
<evidence type="ECO:0000313" key="4">
    <source>
        <dbReference type="EMBL" id="HDX31666.1"/>
    </source>
</evidence>
<proteinExistence type="predicted"/>
<organism evidence="4">
    <name type="scientific">Caldilinea aerophila</name>
    <dbReference type="NCBI Taxonomy" id="133453"/>
    <lineage>
        <taxon>Bacteria</taxon>
        <taxon>Bacillati</taxon>
        <taxon>Chloroflexota</taxon>
        <taxon>Caldilineae</taxon>
        <taxon>Caldilineales</taxon>
        <taxon>Caldilineaceae</taxon>
        <taxon>Caldilinea</taxon>
    </lineage>
</organism>
<name>A0A7C1JK86_9CHLR</name>
<dbReference type="InterPro" id="IPR051043">
    <property type="entry name" value="Sulfatase_Mod_Factor_Kinase"/>
</dbReference>
<dbReference type="PANTHER" id="PTHR23150:SF19">
    <property type="entry name" value="FORMYLGLYCINE-GENERATING ENZYME"/>
    <property type="match status" value="1"/>
</dbReference>
<dbReference type="Gene3D" id="3.90.1580.10">
    <property type="entry name" value="paralog of FGE (formylglycine-generating enzyme)"/>
    <property type="match status" value="1"/>
</dbReference>
<dbReference type="EMBL" id="DSMG01000090">
    <property type="protein sequence ID" value="HDX31666.1"/>
    <property type="molecule type" value="Genomic_DNA"/>
</dbReference>
<dbReference type="Pfam" id="PF12770">
    <property type="entry name" value="CHAT"/>
    <property type="match status" value="1"/>
</dbReference>